<proteinExistence type="predicted"/>
<reference evidence="2" key="1">
    <citation type="submission" date="2021-04" db="EMBL/GenBank/DDBJ databases">
        <authorList>
            <consortium name="Molecular Ecology Group"/>
        </authorList>
    </citation>
    <scope>NUCLEOTIDE SEQUENCE</scope>
</reference>
<protein>
    <submittedName>
        <fullName evidence="2">Uncharacterized protein</fullName>
    </submittedName>
</protein>
<dbReference type="PANTHER" id="PTHR21219">
    <property type="entry name" value="FI19613P1"/>
    <property type="match status" value="1"/>
</dbReference>
<name>A0A8S3YZY1_9EUPU</name>
<feature type="compositionally biased region" description="Basic and acidic residues" evidence="1">
    <location>
        <begin position="588"/>
        <end position="610"/>
    </location>
</feature>
<feature type="compositionally biased region" description="Polar residues" evidence="1">
    <location>
        <begin position="492"/>
        <end position="505"/>
    </location>
</feature>
<dbReference type="AlphaFoldDB" id="A0A8S3YZY1"/>
<feature type="compositionally biased region" description="Low complexity" evidence="1">
    <location>
        <begin position="464"/>
        <end position="475"/>
    </location>
</feature>
<keyword evidence="3" id="KW-1185">Reference proteome</keyword>
<organism evidence="2 3">
    <name type="scientific">Candidula unifasciata</name>
    <dbReference type="NCBI Taxonomy" id="100452"/>
    <lineage>
        <taxon>Eukaryota</taxon>
        <taxon>Metazoa</taxon>
        <taxon>Spiralia</taxon>
        <taxon>Lophotrochozoa</taxon>
        <taxon>Mollusca</taxon>
        <taxon>Gastropoda</taxon>
        <taxon>Heterobranchia</taxon>
        <taxon>Euthyneura</taxon>
        <taxon>Panpulmonata</taxon>
        <taxon>Eupulmonata</taxon>
        <taxon>Stylommatophora</taxon>
        <taxon>Helicina</taxon>
        <taxon>Helicoidea</taxon>
        <taxon>Geomitridae</taxon>
        <taxon>Candidula</taxon>
    </lineage>
</organism>
<dbReference type="EMBL" id="CAJHNH020001142">
    <property type="protein sequence ID" value="CAG5121698.1"/>
    <property type="molecule type" value="Genomic_DNA"/>
</dbReference>
<sequence length="724" mass="78802">MEGPSFYCAYLGFSALQKPPTNLSVLQNTVKDLYFTYRKTPASGHSANLKLVQNGVLVVLYENGSVKTEMFFDYSSVTFVEAAKFAPVKTSSERKPKAMFVPVDESKGSMSDKHAFPVEKAFHFLISSTHPPLVICVVRRPTGVKALDCHVFALDTIENSLHISALIASAQMPAGHYNKVESIGDPPKAKGGFDRGVRGDVIRSDYGDYSVYRGPNGYEMPPSQQFSGGAVSEHQPGQWYGGGPVHSLGGPIHSPGGPIHSPGGPIHSPGGLIHSPGGHIHSPGGPVQSPGRNDHQRPQSGGTSGPMILTQDIFRDQPSPSQPYGGVPGPKEYGMYEQPNYGGAPGGGYYRQPDVIMHTRQMSGDGSGQPSQDQSYSGQDPASMDVRMRYEEVSMRNNVNSRLSGGGVHEARLSGGQASAGNRLSAGQGYPSGKISPRPHELPGYNAEPPYTQWQSGPMPSPASPMSNMSSPRSPHTYIPGSPQGFGAPIHSASNLESRSANPQPDTEEHISGRPVAKVPPHMIGVKVLPTDFRMVKLKPKADKRPESSDIDPYDNAKESPGMYKELYEPPPGKAKHFPDGNAFQDFDAVKGRHDEYSRDYGSHWNDTVKDNVSGDINKRYDNSSNVSRHESTGDYSSRYEDNNNKNRHSGPSYGGDRTWEQRPQANYEPRSNSPRNSDPNARTKDLEIANMFSNVRLQGGSNQPMYRQPRDRNEIEEGLGYLP</sequence>
<accession>A0A8S3YZY1</accession>
<feature type="region of interest" description="Disordered" evidence="1">
    <location>
        <begin position="537"/>
        <end position="724"/>
    </location>
</feature>
<dbReference type="OrthoDB" id="10007483at2759"/>
<comment type="caution">
    <text evidence="2">The sequence shown here is derived from an EMBL/GenBank/DDBJ whole genome shotgun (WGS) entry which is preliminary data.</text>
</comment>
<evidence type="ECO:0000313" key="2">
    <source>
        <dbReference type="EMBL" id="CAG5121698.1"/>
    </source>
</evidence>
<feature type="compositionally biased region" description="Polar residues" evidence="1">
    <location>
        <begin position="662"/>
        <end position="681"/>
    </location>
</feature>
<feature type="compositionally biased region" description="Polar residues" evidence="1">
    <location>
        <begin position="692"/>
        <end position="706"/>
    </location>
</feature>
<feature type="region of interest" description="Disordered" evidence="1">
    <location>
        <begin position="263"/>
        <end position="523"/>
    </location>
</feature>
<feature type="compositionally biased region" description="Basic and acidic residues" evidence="1">
    <location>
        <begin position="617"/>
        <end position="645"/>
    </location>
</feature>
<evidence type="ECO:0000256" key="1">
    <source>
        <dbReference type="SAM" id="MobiDB-lite"/>
    </source>
</evidence>
<evidence type="ECO:0000313" key="3">
    <source>
        <dbReference type="Proteomes" id="UP000678393"/>
    </source>
</evidence>
<gene>
    <name evidence="2" type="ORF">CUNI_LOCUS7256</name>
</gene>
<dbReference type="Proteomes" id="UP000678393">
    <property type="component" value="Unassembled WGS sequence"/>
</dbReference>
<dbReference type="PANTHER" id="PTHR21219:SF4">
    <property type="entry name" value="PID DOMAIN-CONTAINING PROTEIN"/>
    <property type="match status" value="1"/>
</dbReference>
<feature type="compositionally biased region" description="Polar residues" evidence="1">
    <location>
        <begin position="360"/>
        <end position="380"/>
    </location>
</feature>
<feature type="compositionally biased region" description="Low complexity" evidence="1">
    <location>
        <begin position="263"/>
        <end position="286"/>
    </location>
</feature>